<comment type="subunit">
    <text evidence="7">Component of the mitochondrial contact site and cristae organizing system (MICOS) complex.</text>
</comment>
<gene>
    <name evidence="9" type="ORF">KP79_PYT16955</name>
</gene>
<dbReference type="PANTHER" id="PTHR15415:SF7">
    <property type="entry name" value="MICOS COMPLEX SUBUNIT MIC60"/>
    <property type="match status" value="1"/>
</dbReference>
<evidence type="ECO:0000256" key="4">
    <source>
        <dbReference type="ARBA" id="ARBA00022989"/>
    </source>
</evidence>
<feature type="compositionally biased region" description="Pro residues" evidence="8">
    <location>
        <begin position="53"/>
        <end position="65"/>
    </location>
</feature>
<evidence type="ECO:0000256" key="7">
    <source>
        <dbReference type="RuleBase" id="RU363000"/>
    </source>
</evidence>
<keyword evidence="10" id="KW-1185">Reference proteome</keyword>
<dbReference type="OrthoDB" id="10261039at2759"/>
<evidence type="ECO:0000256" key="3">
    <source>
        <dbReference type="ARBA" id="ARBA00022792"/>
    </source>
</evidence>
<keyword evidence="5 7" id="KW-0496">Mitochondrion</keyword>
<evidence type="ECO:0000256" key="1">
    <source>
        <dbReference type="ARBA" id="ARBA00010877"/>
    </source>
</evidence>
<evidence type="ECO:0000256" key="8">
    <source>
        <dbReference type="SAM" id="MobiDB-lite"/>
    </source>
</evidence>
<dbReference type="Proteomes" id="UP000242188">
    <property type="component" value="Unassembled WGS sequence"/>
</dbReference>
<protein>
    <recommendedName>
        <fullName evidence="7">MICOS complex subunit MIC60</fullName>
    </recommendedName>
    <alternativeName>
        <fullName evidence="7">Mitofilin</fullName>
    </alternativeName>
</protein>
<dbReference type="EMBL" id="NEDP02003185">
    <property type="protein sequence ID" value="OWF49281.1"/>
    <property type="molecule type" value="Genomic_DNA"/>
</dbReference>
<comment type="function">
    <text evidence="7">Component of the MICOS complex, a large protein complex of the mitochondrial inner membrane that plays crucial roles in the maintenance of crista junctions, inner membrane architecture, and formation of contact sites to the outer membrane.</text>
</comment>
<keyword evidence="6" id="KW-0472">Membrane</keyword>
<keyword evidence="3 7" id="KW-0999">Mitochondrion inner membrane</keyword>
<dbReference type="Pfam" id="PF09731">
    <property type="entry name" value="Mitofilin"/>
    <property type="match status" value="1"/>
</dbReference>
<evidence type="ECO:0000313" key="9">
    <source>
        <dbReference type="EMBL" id="OWF49281.1"/>
    </source>
</evidence>
<dbReference type="GO" id="GO:0061617">
    <property type="term" value="C:MICOS complex"/>
    <property type="evidence" value="ECO:0007669"/>
    <property type="project" value="TreeGrafter"/>
</dbReference>
<dbReference type="InterPro" id="IPR019133">
    <property type="entry name" value="MIC60"/>
</dbReference>
<dbReference type="GO" id="GO:0042407">
    <property type="term" value="P:cristae formation"/>
    <property type="evidence" value="ECO:0007669"/>
    <property type="project" value="TreeGrafter"/>
</dbReference>
<organism evidence="9 10">
    <name type="scientific">Mizuhopecten yessoensis</name>
    <name type="common">Japanese scallop</name>
    <name type="synonym">Patinopecten yessoensis</name>
    <dbReference type="NCBI Taxonomy" id="6573"/>
    <lineage>
        <taxon>Eukaryota</taxon>
        <taxon>Metazoa</taxon>
        <taxon>Spiralia</taxon>
        <taxon>Lophotrochozoa</taxon>
        <taxon>Mollusca</taxon>
        <taxon>Bivalvia</taxon>
        <taxon>Autobranchia</taxon>
        <taxon>Pteriomorphia</taxon>
        <taxon>Pectinida</taxon>
        <taxon>Pectinoidea</taxon>
        <taxon>Pectinidae</taxon>
        <taxon>Mizuhopecten</taxon>
    </lineage>
</organism>
<keyword evidence="2 7" id="KW-0812">Transmembrane</keyword>
<feature type="region of interest" description="Disordered" evidence="8">
    <location>
        <begin position="28"/>
        <end position="66"/>
    </location>
</feature>
<proteinExistence type="inferred from homology"/>
<evidence type="ECO:0000256" key="2">
    <source>
        <dbReference type="ARBA" id="ARBA00022692"/>
    </source>
</evidence>
<comment type="caution">
    <text evidence="9">The sequence shown here is derived from an EMBL/GenBank/DDBJ whole genome shotgun (WGS) entry which is preliminary data.</text>
</comment>
<dbReference type="STRING" id="6573.A0A210QKW6"/>
<accession>A0A210QKW6</accession>
<feature type="region of interest" description="Disordered" evidence="8">
    <location>
        <begin position="103"/>
        <end position="220"/>
    </location>
</feature>
<reference evidence="9 10" key="1">
    <citation type="journal article" date="2017" name="Nat. Ecol. Evol.">
        <title>Scallop genome provides insights into evolution of bilaterian karyotype and development.</title>
        <authorList>
            <person name="Wang S."/>
            <person name="Zhang J."/>
            <person name="Jiao W."/>
            <person name="Li J."/>
            <person name="Xun X."/>
            <person name="Sun Y."/>
            <person name="Guo X."/>
            <person name="Huan P."/>
            <person name="Dong B."/>
            <person name="Zhang L."/>
            <person name="Hu X."/>
            <person name="Sun X."/>
            <person name="Wang J."/>
            <person name="Zhao C."/>
            <person name="Wang Y."/>
            <person name="Wang D."/>
            <person name="Huang X."/>
            <person name="Wang R."/>
            <person name="Lv J."/>
            <person name="Li Y."/>
            <person name="Zhang Z."/>
            <person name="Liu B."/>
            <person name="Lu W."/>
            <person name="Hui Y."/>
            <person name="Liang J."/>
            <person name="Zhou Z."/>
            <person name="Hou R."/>
            <person name="Li X."/>
            <person name="Liu Y."/>
            <person name="Li H."/>
            <person name="Ning X."/>
            <person name="Lin Y."/>
            <person name="Zhao L."/>
            <person name="Xing Q."/>
            <person name="Dou J."/>
            <person name="Li Y."/>
            <person name="Mao J."/>
            <person name="Guo H."/>
            <person name="Dou H."/>
            <person name="Li T."/>
            <person name="Mu C."/>
            <person name="Jiang W."/>
            <person name="Fu Q."/>
            <person name="Fu X."/>
            <person name="Miao Y."/>
            <person name="Liu J."/>
            <person name="Yu Q."/>
            <person name="Li R."/>
            <person name="Liao H."/>
            <person name="Li X."/>
            <person name="Kong Y."/>
            <person name="Jiang Z."/>
            <person name="Chourrout D."/>
            <person name="Li R."/>
            <person name="Bao Z."/>
        </authorList>
    </citation>
    <scope>NUCLEOTIDE SEQUENCE [LARGE SCALE GENOMIC DNA]</scope>
    <source>
        <strain evidence="9 10">PY_sf001</strain>
    </source>
</reference>
<dbReference type="AlphaFoldDB" id="A0A210QKW6"/>
<comment type="subcellular location">
    <subcellularLocation>
        <location evidence="7">Mitochondrion inner membrane</location>
        <topology evidence="7">Single-pass membrane protein</topology>
    </subcellularLocation>
</comment>
<comment type="similarity">
    <text evidence="1 7">Belongs to the MICOS complex subunit Mic60 family.</text>
</comment>
<feature type="compositionally biased region" description="Basic and acidic residues" evidence="8">
    <location>
        <begin position="146"/>
        <end position="215"/>
    </location>
</feature>
<keyword evidence="4" id="KW-1133">Transmembrane helix</keyword>
<name>A0A210QKW6_MIZYE</name>
<sequence length="742" mass="83559">MERSFKLNNYIFRNYAPRCRNCVGLRPGLRRLSTKPPASGKETKSASQKPKANVPPPAEPPPRPSRVPKLLGGLVLLSGAGAGLYWYDPSILDWVKEQLNLTSAPSTEKVPAEIWPPPLAKKKPIDAPPSQQEIKTPAPEITGKPNDTDLAEKRKKEQEEKDKKKLEKEQKMEAKKKSAEEERKKHEEKKKQEERMKDEEIKKREEEKKQAERTAHNSALLKNLDGPLEDVNKIVTEALETQSQVLEKIKAHTQSLKRALDDNSPIEDKDGQWQSVVEASQAWKQIASVSDSVVNKAREELGRLNSVIQEVKENADVKANKVVTAAEDRLSKLTSQMDLMVETIKKSESEYKTTEQFTELIEKGKMQFQRELQSLMPDKKLGAGKGQTLSEEELNLLIGHAHGRIEQLQLQLAEQIAMEKQRLQAAIDYQKREDDHVANLSMNNALEKLQQQFAMEKENWATEAHEDYEKELRHMLAMQASAHVDNLGNKLAMQELELAERFDAQLQDKILEERLGYKTQIAGCQARLGGIEAAVEVQAEKGKAGQQAKKLWLACLALNGLIRVGNKSGESWEEQVAPLEGKVVAIAEASGHHPFVATIINTIPEAALTRGVWTEDNLNARFRDVSRKCRRVALVNESRSSLFTFFLSYVQSFFVFSNVNLKMEETTVDPKDLDTFSIVDHAQFWLKQGNLELAVRFMNQLEGLPRALASDWIREGKLLMETKQAAQSITTFASATGLGALF</sequence>
<evidence type="ECO:0000256" key="6">
    <source>
        <dbReference type="ARBA" id="ARBA00023136"/>
    </source>
</evidence>
<evidence type="ECO:0000313" key="10">
    <source>
        <dbReference type="Proteomes" id="UP000242188"/>
    </source>
</evidence>
<evidence type="ECO:0000256" key="5">
    <source>
        <dbReference type="ARBA" id="ARBA00023128"/>
    </source>
</evidence>
<dbReference type="PANTHER" id="PTHR15415">
    <property type="entry name" value="MITOFILIN"/>
    <property type="match status" value="1"/>
</dbReference>